<dbReference type="GO" id="GO:0005829">
    <property type="term" value="C:cytosol"/>
    <property type="evidence" value="ECO:0007669"/>
    <property type="project" value="UniProtKB-SubCell"/>
</dbReference>
<comment type="catalytic activity">
    <reaction evidence="18">
        <text>2 L-arginine + 3 NADPH + 4 O2 + H(+) = 2 L-citrulline + 2 nitric oxide + 3 NADP(+) + 4 H2O</text>
        <dbReference type="Rhea" id="RHEA:19897"/>
        <dbReference type="ChEBI" id="CHEBI:15377"/>
        <dbReference type="ChEBI" id="CHEBI:15378"/>
        <dbReference type="ChEBI" id="CHEBI:15379"/>
        <dbReference type="ChEBI" id="CHEBI:16480"/>
        <dbReference type="ChEBI" id="CHEBI:32682"/>
        <dbReference type="ChEBI" id="CHEBI:57743"/>
        <dbReference type="ChEBI" id="CHEBI:57783"/>
        <dbReference type="ChEBI" id="CHEBI:58349"/>
        <dbReference type="EC" id="1.14.13.39"/>
    </reaction>
    <physiologicalReaction direction="left-to-right" evidence="18">
        <dbReference type="Rhea" id="RHEA:19898"/>
    </physiologicalReaction>
</comment>
<evidence type="ECO:0000256" key="5">
    <source>
        <dbReference type="ARBA" id="ARBA00004514"/>
    </source>
</evidence>
<evidence type="ECO:0000256" key="16">
    <source>
        <dbReference type="ARBA" id="ARBA00023002"/>
    </source>
</evidence>
<evidence type="ECO:0000256" key="17">
    <source>
        <dbReference type="ARBA" id="ARBA00023004"/>
    </source>
</evidence>
<keyword evidence="9" id="KW-0349">Heme</keyword>
<dbReference type="PANTHER" id="PTHR43410">
    <property type="entry name" value="NITRIC OXIDE SYNTHASE OXYGENASE"/>
    <property type="match status" value="1"/>
</dbReference>
<gene>
    <name evidence="23" type="ORF">XELAEV_18014593mg</name>
</gene>
<dbReference type="AlphaFoldDB" id="A0A974DIR3"/>
<evidence type="ECO:0000256" key="22">
    <source>
        <dbReference type="ARBA" id="ARBA00049812"/>
    </source>
</evidence>
<dbReference type="GO" id="GO:0046872">
    <property type="term" value="F:metal ion binding"/>
    <property type="evidence" value="ECO:0007669"/>
    <property type="project" value="UniProtKB-KW"/>
</dbReference>
<evidence type="ECO:0000256" key="11">
    <source>
        <dbReference type="ARBA" id="ARBA00022643"/>
    </source>
</evidence>
<evidence type="ECO:0000256" key="15">
    <source>
        <dbReference type="ARBA" id="ARBA00022860"/>
    </source>
</evidence>
<evidence type="ECO:0000256" key="8">
    <source>
        <dbReference type="ARBA" id="ARBA00022490"/>
    </source>
</evidence>
<reference evidence="24" key="1">
    <citation type="journal article" date="2016" name="Nature">
        <title>Genome evolution in the allotetraploid frog Xenopus laevis.</title>
        <authorList>
            <person name="Session A.M."/>
            <person name="Uno Y."/>
            <person name="Kwon T."/>
            <person name="Chapman J.A."/>
            <person name="Toyoda A."/>
            <person name="Takahashi S."/>
            <person name="Fukui A."/>
            <person name="Hikosaka A."/>
            <person name="Suzuki A."/>
            <person name="Kondo M."/>
            <person name="van Heeringen S.J."/>
            <person name="Quigley I."/>
            <person name="Heinz S."/>
            <person name="Ogino H."/>
            <person name="Ochi H."/>
            <person name="Hellsten U."/>
            <person name="Lyons J.B."/>
            <person name="Simakov O."/>
            <person name="Putnam N."/>
            <person name="Stites J."/>
            <person name="Kuroki Y."/>
            <person name="Tanaka T."/>
            <person name="Michiue T."/>
            <person name="Watanabe M."/>
            <person name="Bogdanovic O."/>
            <person name="Lister R."/>
            <person name="Georgiou G."/>
            <person name="Paranjpe S.S."/>
            <person name="van Kruijsbergen I."/>
            <person name="Shu S."/>
            <person name="Carlson J."/>
            <person name="Kinoshita T."/>
            <person name="Ohta Y."/>
            <person name="Mawaribuchi S."/>
            <person name="Jenkins J."/>
            <person name="Grimwood J."/>
            <person name="Schmutz J."/>
            <person name="Mitros T."/>
            <person name="Mozaffari S.V."/>
            <person name="Suzuki Y."/>
            <person name="Haramoto Y."/>
            <person name="Yamamoto T.S."/>
            <person name="Takagi C."/>
            <person name="Heald R."/>
            <person name="Miller K."/>
            <person name="Haudenschild C."/>
            <person name="Kitzman J."/>
            <person name="Nakayama T."/>
            <person name="Izutsu Y."/>
            <person name="Robert J."/>
            <person name="Fortriede J."/>
            <person name="Burns K."/>
            <person name="Lotay V."/>
            <person name="Karimi K."/>
            <person name="Yasuoka Y."/>
            <person name="Dichmann D.S."/>
            <person name="Flajnik M.F."/>
            <person name="Houston D.W."/>
            <person name="Shendure J."/>
            <person name="DuPasquier L."/>
            <person name="Vize P.D."/>
            <person name="Zorn A.M."/>
            <person name="Ito M."/>
            <person name="Marcotte E.M."/>
            <person name="Wallingford J.B."/>
            <person name="Ito Y."/>
            <person name="Asashima M."/>
            <person name="Ueno N."/>
            <person name="Matsuda Y."/>
            <person name="Veenstra G.J."/>
            <person name="Fujiyama A."/>
            <person name="Harland R.M."/>
            <person name="Taira M."/>
            <person name="Rokhsar D.S."/>
        </authorList>
    </citation>
    <scope>NUCLEOTIDE SEQUENCE [LARGE SCALE GENOMIC DNA]</scope>
    <source>
        <strain evidence="24">J</strain>
    </source>
</reference>
<dbReference type="GO" id="GO:0005516">
    <property type="term" value="F:calmodulin binding"/>
    <property type="evidence" value="ECO:0007669"/>
    <property type="project" value="UniProtKB-KW"/>
</dbReference>
<keyword evidence="14" id="KW-0521">NADP</keyword>
<dbReference type="InterPro" id="IPR050607">
    <property type="entry name" value="NOS"/>
</dbReference>
<keyword evidence="8" id="KW-0963">Cytoplasm</keyword>
<keyword evidence="16" id="KW-0560">Oxidoreductase</keyword>
<evidence type="ECO:0000256" key="6">
    <source>
        <dbReference type="ARBA" id="ARBA00006267"/>
    </source>
</evidence>
<keyword evidence="15" id="KW-0112">Calmodulin-binding</keyword>
<comment type="similarity">
    <text evidence="6">Belongs to the NOS family.</text>
</comment>
<evidence type="ECO:0000256" key="2">
    <source>
        <dbReference type="ARBA" id="ARBA00001950"/>
    </source>
</evidence>
<comment type="cofactor">
    <cofactor evidence="3">
        <name>heme b</name>
        <dbReference type="ChEBI" id="CHEBI:60344"/>
    </cofactor>
</comment>
<evidence type="ECO:0000256" key="4">
    <source>
        <dbReference type="ARBA" id="ARBA00001974"/>
    </source>
</evidence>
<dbReference type="Proteomes" id="UP000694892">
    <property type="component" value="Chromosome 2S"/>
</dbReference>
<keyword evidence="11" id="KW-0288">FMN</keyword>
<dbReference type="GO" id="GO:0004517">
    <property type="term" value="F:nitric-oxide synthase activity"/>
    <property type="evidence" value="ECO:0007669"/>
    <property type="project" value="UniProtKB-EC"/>
</dbReference>
<sequence>MMCPWKRFMKIGTVTEKVSSNEMDINNNLPKDFGKTHSKITKEAIDFNGTKQTMAEIESISENRFPEKIKQSQKRETCPKYLKLKNFENGSIFQDTLHLKAKKVRMKMLKCEGFLHRPVQRFSENWWECCPCSAVRIASKSQCSCFF</sequence>
<keyword evidence="10" id="KW-0285">Flavoprotein</keyword>
<accession>A0A974DIR3</accession>
<name>A0A974DIR3_XENLA</name>
<evidence type="ECO:0000256" key="19">
    <source>
        <dbReference type="ARBA" id="ARBA00049771"/>
    </source>
</evidence>
<comment type="cofactor">
    <cofactor evidence="1">
        <name>FMN</name>
        <dbReference type="ChEBI" id="CHEBI:58210"/>
    </cofactor>
</comment>
<evidence type="ECO:0000256" key="18">
    <source>
        <dbReference type="ARBA" id="ARBA00047419"/>
    </source>
</evidence>
<evidence type="ECO:0000256" key="14">
    <source>
        <dbReference type="ARBA" id="ARBA00022857"/>
    </source>
</evidence>
<evidence type="ECO:0000313" key="24">
    <source>
        <dbReference type="Proteomes" id="UP000694892"/>
    </source>
</evidence>
<protein>
    <recommendedName>
        <fullName evidence="19">Nitric oxide synthase, inducible</fullName>
        <ecNumber evidence="7">1.14.13.39</ecNumber>
    </recommendedName>
    <alternativeName>
        <fullName evidence="21">Inducible NO synthase</fullName>
    </alternativeName>
    <alternativeName>
        <fullName evidence="20">NOS type II</fullName>
    </alternativeName>
    <alternativeName>
        <fullName evidence="22">Peptidyl-cysteine S-nitrosylase NOS2</fullName>
    </alternativeName>
</protein>
<keyword evidence="12" id="KW-0479">Metal-binding</keyword>
<comment type="cofactor">
    <cofactor evidence="2">
        <name>(6R)-L-erythro-5,6,7,8-tetrahydrobiopterin</name>
        <dbReference type="ChEBI" id="CHEBI:59560"/>
    </cofactor>
</comment>
<keyword evidence="13" id="KW-0274">FAD</keyword>
<evidence type="ECO:0000256" key="20">
    <source>
        <dbReference type="ARBA" id="ARBA00049784"/>
    </source>
</evidence>
<evidence type="ECO:0000256" key="21">
    <source>
        <dbReference type="ARBA" id="ARBA00049808"/>
    </source>
</evidence>
<evidence type="ECO:0000256" key="1">
    <source>
        <dbReference type="ARBA" id="ARBA00001917"/>
    </source>
</evidence>
<dbReference type="EMBL" id="CM004469">
    <property type="protein sequence ID" value="OCT91536.1"/>
    <property type="molecule type" value="Genomic_DNA"/>
</dbReference>
<organism evidence="23 24">
    <name type="scientific">Xenopus laevis</name>
    <name type="common">African clawed frog</name>
    <dbReference type="NCBI Taxonomy" id="8355"/>
    <lineage>
        <taxon>Eukaryota</taxon>
        <taxon>Metazoa</taxon>
        <taxon>Chordata</taxon>
        <taxon>Craniata</taxon>
        <taxon>Vertebrata</taxon>
        <taxon>Euteleostomi</taxon>
        <taxon>Amphibia</taxon>
        <taxon>Batrachia</taxon>
        <taxon>Anura</taxon>
        <taxon>Pipoidea</taxon>
        <taxon>Pipidae</taxon>
        <taxon>Xenopodinae</taxon>
        <taxon>Xenopus</taxon>
        <taxon>Xenopus</taxon>
    </lineage>
</organism>
<evidence type="ECO:0000256" key="9">
    <source>
        <dbReference type="ARBA" id="ARBA00022617"/>
    </source>
</evidence>
<keyword evidence="17" id="KW-0408">Iron</keyword>
<evidence type="ECO:0000256" key="12">
    <source>
        <dbReference type="ARBA" id="ARBA00022723"/>
    </source>
</evidence>
<comment type="cofactor">
    <cofactor evidence="4">
        <name>FAD</name>
        <dbReference type="ChEBI" id="CHEBI:57692"/>
    </cofactor>
</comment>
<evidence type="ECO:0000256" key="3">
    <source>
        <dbReference type="ARBA" id="ARBA00001970"/>
    </source>
</evidence>
<dbReference type="EC" id="1.14.13.39" evidence="7"/>
<evidence type="ECO:0000256" key="13">
    <source>
        <dbReference type="ARBA" id="ARBA00022827"/>
    </source>
</evidence>
<proteinExistence type="inferred from homology"/>
<evidence type="ECO:0000256" key="10">
    <source>
        <dbReference type="ARBA" id="ARBA00022630"/>
    </source>
</evidence>
<comment type="subcellular location">
    <subcellularLocation>
        <location evidence="5">Cytoplasm</location>
        <location evidence="5">Cytosol</location>
    </subcellularLocation>
</comment>
<dbReference type="PANTHER" id="PTHR43410:SF4">
    <property type="entry name" value="NITRIC OXIDE SYNTHASE"/>
    <property type="match status" value="1"/>
</dbReference>
<evidence type="ECO:0000256" key="7">
    <source>
        <dbReference type="ARBA" id="ARBA00012989"/>
    </source>
</evidence>
<evidence type="ECO:0000313" key="23">
    <source>
        <dbReference type="EMBL" id="OCT91536.1"/>
    </source>
</evidence>